<protein>
    <submittedName>
        <fullName evidence="1">NAD(P)/FAD-dependent oxidoreductase</fullName>
    </submittedName>
</protein>
<dbReference type="EMBL" id="SDWS01000002">
    <property type="protein sequence ID" value="RYB92571.1"/>
    <property type="molecule type" value="Genomic_DNA"/>
</dbReference>
<organism evidence="1 2">
    <name type="scientific">Nocardioides glacieisoli</name>
    <dbReference type="NCBI Taxonomy" id="1168730"/>
    <lineage>
        <taxon>Bacteria</taxon>
        <taxon>Bacillati</taxon>
        <taxon>Actinomycetota</taxon>
        <taxon>Actinomycetes</taxon>
        <taxon>Propionibacteriales</taxon>
        <taxon>Nocardioidaceae</taxon>
        <taxon>Nocardioides</taxon>
    </lineage>
</organism>
<keyword evidence="2" id="KW-1185">Reference proteome</keyword>
<accession>A0A4Q2RU06</accession>
<dbReference type="AlphaFoldDB" id="A0A4Q2RU06"/>
<name>A0A4Q2RU06_9ACTN</name>
<dbReference type="PANTHER" id="PTHR42877:SF4">
    <property type="entry name" value="FAD_NAD(P)-BINDING DOMAIN-CONTAINING PROTEIN-RELATED"/>
    <property type="match status" value="1"/>
</dbReference>
<dbReference type="Pfam" id="PF13738">
    <property type="entry name" value="Pyr_redox_3"/>
    <property type="match status" value="1"/>
</dbReference>
<dbReference type="Gene3D" id="3.50.50.60">
    <property type="entry name" value="FAD/NAD(P)-binding domain"/>
    <property type="match status" value="2"/>
</dbReference>
<comment type="caution">
    <text evidence="1">The sequence shown here is derived from an EMBL/GenBank/DDBJ whole genome shotgun (WGS) entry which is preliminary data.</text>
</comment>
<reference evidence="1 2" key="1">
    <citation type="submission" date="2019-01" db="EMBL/GenBank/DDBJ databases">
        <title>Novel species of Nocardioides.</title>
        <authorList>
            <person name="Liu Q."/>
            <person name="Xin Y.-H."/>
        </authorList>
    </citation>
    <scope>NUCLEOTIDE SEQUENCE [LARGE SCALE GENOMIC DNA]</scope>
    <source>
        <strain evidence="1 2">HLT3-15</strain>
    </source>
</reference>
<dbReference type="InterPro" id="IPR051209">
    <property type="entry name" value="FAD-bind_Monooxygenase_sf"/>
</dbReference>
<dbReference type="OrthoDB" id="5168853at2"/>
<dbReference type="InterPro" id="IPR036188">
    <property type="entry name" value="FAD/NAD-bd_sf"/>
</dbReference>
<sequence>METTTVLIIGSGFGGQVTAINLLRRGITDFRILERRDFMGGTWCQNSYPGAAVDVPSPLYSIASEPYPWTRMYAEQAELRDYTEHVIDRHRLRERTVLGAEVTGAEWDGEAWTVRTGDGGTHRGRFLVNASGPLSTPVVPPFAGLDDYAGHAFHTNAWDHDVDLAGKRVAVIGSGASAAQVIPAIQPEVGELHVFQRSPHWVLPRPDRVFTRLQRRALRLRPLQRALRTAIYWKLETRVIGFKHNRWLLKRIAQRKALDHLTTQVPDPDLRAKLTPDYTIGCKRIILSDTLYPALGSPNTTLHDRHDGIDHFDATGIVTASGEHLDLDVVVFSTGYDATDGVIAYDVRGRDGVALADVWDEFPRAYLGTTVPGFPNFFVVTGPNTGIGHTSAIFVIEAQMEYLMRAIGAVFDTDAASIEVRADAEATYTDWVHREMERTVWHYGGCTSWYRSRSGRVVAMFPGFSFSFRRLARRFRPEHHVLEPLPTTSPVPERISA</sequence>
<dbReference type="RefSeq" id="WP_129474176.1">
    <property type="nucleotide sequence ID" value="NZ_SDWS01000002.1"/>
</dbReference>
<evidence type="ECO:0000313" key="2">
    <source>
        <dbReference type="Proteomes" id="UP000291838"/>
    </source>
</evidence>
<dbReference type="Proteomes" id="UP000291838">
    <property type="component" value="Unassembled WGS sequence"/>
</dbReference>
<dbReference type="PANTHER" id="PTHR42877">
    <property type="entry name" value="L-ORNITHINE N(5)-MONOOXYGENASE-RELATED"/>
    <property type="match status" value="1"/>
</dbReference>
<proteinExistence type="predicted"/>
<dbReference type="SUPFAM" id="SSF51905">
    <property type="entry name" value="FAD/NAD(P)-binding domain"/>
    <property type="match status" value="2"/>
</dbReference>
<gene>
    <name evidence="1" type="ORF">EUA06_06400</name>
</gene>
<evidence type="ECO:0000313" key="1">
    <source>
        <dbReference type="EMBL" id="RYB92571.1"/>
    </source>
</evidence>